<dbReference type="Proteomes" id="UP000199208">
    <property type="component" value="Unassembled WGS sequence"/>
</dbReference>
<keyword evidence="1" id="KW-0472">Membrane</keyword>
<reference evidence="2 3" key="1">
    <citation type="submission" date="2016-10" db="EMBL/GenBank/DDBJ databases">
        <authorList>
            <person name="de Groot N.N."/>
        </authorList>
    </citation>
    <scope>NUCLEOTIDE SEQUENCE [LARGE SCALE GENOMIC DNA]</scope>
    <source>
        <strain evidence="2 3">DSM 2784</strain>
    </source>
</reference>
<accession>A0A1G5RXS6</accession>
<feature type="transmembrane region" description="Helical" evidence="1">
    <location>
        <begin position="317"/>
        <end position="336"/>
    </location>
</feature>
<feature type="transmembrane region" description="Helical" evidence="1">
    <location>
        <begin position="258"/>
        <end position="280"/>
    </location>
</feature>
<dbReference type="AlphaFoldDB" id="A0A1G5RXS6"/>
<feature type="transmembrane region" description="Helical" evidence="1">
    <location>
        <begin position="292"/>
        <end position="311"/>
    </location>
</feature>
<sequence>MVQLLVVVLSYMLIPILIRRKVKLSYTLLITATVLSVFSGIGGGAILGILGSLFTSVSSLNTILVVSMVSMLGGIMKHYGILNRVVEKLQTITGNKKVSMMLIPALIGVLIVPGGAMLSAPFVNTIGEELGILPARRAAINLVFRHVAMFVLPFSTSLLVIGSILPELDIYRIIGLNLVMVAAMLGIGQLLFLREVKVPKVEKAERSGHKLADIKALLLYSSPIYICVLINLIFGVPFYVAMVASLVTAYFLSDKKDFFKVAGKSFNLHIVLTVIAVLVMKDVILHMEDLMGMVNAMFSASGSVVMVFAVIFFTSLLIGYITGYSVASLAITLPLISELGASIGLLHVYTYFAFGCAFIGYFFSPLHLCQAFTLQLMGVTTNELYAQYKLYAPLLLGTLIASVAVMLGFMSVI</sequence>
<dbReference type="RefSeq" id="WP_170829307.1">
    <property type="nucleotide sequence ID" value="NZ_FMWL01000004.1"/>
</dbReference>
<dbReference type="Pfam" id="PF04165">
    <property type="entry name" value="DUF401"/>
    <property type="match status" value="1"/>
</dbReference>
<gene>
    <name evidence="2" type="ORF">SAMN03080599_01088</name>
</gene>
<feature type="transmembrane region" description="Helical" evidence="1">
    <location>
        <begin position="101"/>
        <end position="123"/>
    </location>
</feature>
<keyword evidence="1" id="KW-1133">Transmembrane helix</keyword>
<protein>
    <recommendedName>
        <fullName evidence="4">DUF401 family protein</fullName>
    </recommendedName>
</protein>
<dbReference type="EMBL" id="FMWL01000004">
    <property type="protein sequence ID" value="SCZ78129.1"/>
    <property type="molecule type" value="Genomic_DNA"/>
</dbReference>
<evidence type="ECO:0008006" key="4">
    <source>
        <dbReference type="Google" id="ProtNLM"/>
    </source>
</evidence>
<feature type="transmembrane region" description="Helical" evidence="1">
    <location>
        <begin position="224"/>
        <end position="252"/>
    </location>
</feature>
<organism evidence="2 3">
    <name type="scientific">Acidaminobacter hydrogenoformans DSM 2784</name>
    <dbReference type="NCBI Taxonomy" id="1120920"/>
    <lineage>
        <taxon>Bacteria</taxon>
        <taxon>Bacillati</taxon>
        <taxon>Bacillota</taxon>
        <taxon>Clostridia</taxon>
        <taxon>Peptostreptococcales</taxon>
        <taxon>Acidaminobacteraceae</taxon>
        <taxon>Acidaminobacter</taxon>
    </lineage>
</organism>
<dbReference type="STRING" id="1120920.SAMN03080599_01088"/>
<evidence type="ECO:0000256" key="1">
    <source>
        <dbReference type="SAM" id="Phobius"/>
    </source>
</evidence>
<feature type="transmembrane region" description="Helical" evidence="1">
    <location>
        <begin position="62"/>
        <end position="81"/>
    </location>
</feature>
<feature type="transmembrane region" description="Helical" evidence="1">
    <location>
        <begin position="29"/>
        <end position="50"/>
    </location>
</feature>
<keyword evidence="3" id="KW-1185">Reference proteome</keyword>
<dbReference type="InterPro" id="IPR007294">
    <property type="entry name" value="DUF401"/>
</dbReference>
<feature type="transmembrane region" description="Helical" evidence="1">
    <location>
        <begin position="143"/>
        <end position="164"/>
    </location>
</feature>
<evidence type="ECO:0000313" key="2">
    <source>
        <dbReference type="EMBL" id="SCZ78129.1"/>
    </source>
</evidence>
<keyword evidence="1" id="KW-0812">Transmembrane</keyword>
<dbReference type="PANTHER" id="PTHR39556:SF1">
    <property type="entry name" value="PROTEIN, PUTATIVE-RELATED"/>
    <property type="match status" value="1"/>
</dbReference>
<dbReference type="PANTHER" id="PTHR39556">
    <property type="entry name" value="PROTEIN, PUTATIVE-RELATED"/>
    <property type="match status" value="1"/>
</dbReference>
<feature type="transmembrane region" description="Helical" evidence="1">
    <location>
        <begin position="170"/>
        <end position="193"/>
    </location>
</feature>
<evidence type="ECO:0000313" key="3">
    <source>
        <dbReference type="Proteomes" id="UP000199208"/>
    </source>
</evidence>
<name>A0A1G5RXS6_9FIRM</name>
<feature type="transmembrane region" description="Helical" evidence="1">
    <location>
        <begin position="348"/>
        <end position="368"/>
    </location>
</feature>
<proteinExistence type="predicted"/>
<feature type="transmembrane region" description="Helical" evidence="1">
    <location>
        <begin position="388"/>
        <end position="410"/>
    </location>
</feature>